<dbReference type="PANTHER" id="PTHR47338:SF29">
    <property type="entry name" value="ZN(2)-C6 FUNGAL-TYPE DOMAIN-CONTAINING PROTEIN"/>
    <property type="match status" value="1"/>
</dbReference>
<dbReference type="CDD" id="cd12148">
    <property type="entry name" value="fungal_TF_MHR"/>
    <property type="match status" value="1"/>
</dbReference>
<evidence type="ECO:0000259" key="6">
    <source>
        <dbReference type="PROSITE" id="PS50048"/>
    </source>
</evidence>
<keyword evidence="8" id="KW-1185">Reference proteome</keyword>
<feature type="domain" description="Zn(2)-C6 fungal-type" evidence="6">
    <location>
        <begin position="15"/>
        <end position="47"/>
    </location>
</feature>
<sequence>MSSKPAFKKLPKGDACTDCRRRKIRCDGVQPICGPCRRAHNTAACQYVDIRPPDVQYLEDRITVVKDRIKYLESTGREQGPVGLHASPQHQWWQLPEPPLELRSQIIDSFLGYAAEVGLFLNSSRFRASVAHEAPEGRSRPVPSLLSACYLWGIRFSRRPDWIAHEDVYLQRAISYVSQSMQQNLSSHNVLEIIQTRFLLASYFFASNKSVEGKYHLSVGLSLSVAAGLSDIRTSDLRRLPPTALPPPADSVEEGERIDACWVGKVLDICWSMVEGITLEARDVDTPWPLEDETYESGGYASTVHSSQVLHHFFRGQHTSYGPTPSVKEAFCKAVILWQRASAWSNRVIESTVGPTQANFSEFNTINNLLEGLKRTIPSPQNVPNRTPMKLRMVFVAQSLVYSGILELHRPFTSGDQHHAALSAATSILKLVCSAQLGTRTAFVNPIMGTVWHRAASTVLDDLRARYSSRRNSGQPMVMDVSLRLTRDALEQMQPFAKTCSAMDVQINSIVAMLATMPR</sequence>
<dbReference type="SMART" id="SM00066">
    <property type="entry name" value="GAL4"/>
    <property type="match status" value="1"/>
</dbReference>
<dbReference type="EMBL" id="KN880621">
    <property type="protein sequence ID" value="KIY64728.1"/>
    <property type="molecule type" value="Genomic_DNA"/>
</dbReference>
<organism evidence="7 8">
    <name type="scientific">Cylindrobasidium torrendii FP15055 ss-10</name>
    <dbReference type="NCBI Taxonomy" id="1314674"/>
    <lineage>
        <taxon>Eukaryota</taxon>
        <taxon>Fungi</taxon>
        <taxon>Dikarya</taxon>
        <taxon>Basidiomycota</taxon>
        <taxon>Agaricomycotina</taxon>
        <taxon>Agaricomycetes</taxon>
        <taxon>Agaricomycetidae</taxon>
        <taxon>Agaricales</taxon>
        <taxon>Marasmiineae</taxon>
        <taxon>Physalacriaceae</taxon>
        <taxon>Cylindrobasidium</taxon>
    </lineage>
</organism>
<evidence type="ECO:0000256" key="3">
    <source>
        <dbReference type="ARBA" id="ARBA00023015"/>
    </source>
</evidence>
<keyword evidence="3" id="KW-0805">Transcription regulation</keyword>
<dbReference type="PROSITE" id="PS00463">
    <property type="entry name" value="ZN2_CY6_FUNGAL_1"/>
    <property type="match status" value="1"/>
</dbReference>
<evidence type="ECO:0000313" key="8">
    <source>
        <dbReference type="Proteomes" id="UP000054007"/>
    </source>
</evidence>
<dbReference type="CDD" id="cd00067">
    <property type="entry name" value="GAL4"/>
    <property type="match status" value="1"/>
</dbReference>
<proteinExistence type="predicted"/>
<keyword evidence="4" id="KW-0804">Transcription</keyword>
<dbReference type="Gene3D" id="4.10.240.10">
    <property type="entry name" value="Zn(2)-C6 fungal-type DNA-binding domain"/>
    <property type="match status" value="1"/>
</dbReference>
<dbReference type="GO" id="GO:0005634">
    <property type="term" value="C:nucleus"/>
    <property type="evidence" value="ECO:0007669"/>
    <property type="project" value="UniProtKB-SubCell"/>
</dbReference>
<evidence type="ECO:0000256" key="4">
    <source>
        <dbReference type="ARBA" id="ARBA00023163"/>
    </source>
</evidence>
<gene>
    <name evidence="7" type="ORF">CYLTODRAFT_456932</name>
</gene>
<name>A0A0D7B2B6_9AGAR</name>
<dbReference type="InterPro" id="IPR050815">
    <property type="entry name" value="TF_fung"/>
</dbReference>
<dbReference type="AlphaFoldDB" id="A0A0D7B2B6"/>
<dbReference type="PROSITE" id="PS50048">
    <property type="entry name" value="ZN2_CY6_FUNGAL_2"/>
    <property type="match status" value="1"/>
</dbReference>
<dbReference type="InterPro" id="IPR036864">
    <property type="entry name" value="Zn2-C6_fun-type_DNA-bd_sf"/>
</dbReference>
<keyword evidence="2" id="KW-0479">Metal-binding</keyword>
<evidence type="ECO:0000256" key="5">
    <source>
        <dbReference type="ARBA" id="ARBA00023242"/>
    </source>
</evidence>
<dbReference type="SUPFAM" id="SSF57701">
    <property type="entry name" value="Zn2/Cys6 DNA-binding domain"/>
    <property type="match status" value="1"/>
</dbReference>
<dbReference type="GO" id="GO:0000981">
    <property type="term" value="F:DNA-binding transcription factor activity, RNA polymerase II-specific"/>
    <property type="evidence" value="ECO:0007669"/>
    <property type="project" value="InterPro"/>
</dbReference>
<protein>
    <recommendedName>
        <fullName evidence="6">Zn(2)-C6 fungal-type domain-containing protein</fullName>
    </recommendedName>
</protein>
<accession>A0A0D7B2B6</accession>
<dbReference type="PANTHER" id="PTHR47338">
    <property type="entry name" value="ZN(II)2CYS6 TRANSCRIPTION FACTOR (EUROFUNG)-RELATED"/>
    <property type="match status" value="1"/>
</dbReference>
<dbReference type="STRING" id="1314674.A0A0D7B2B6"/>
<evidence type="ECO:0000313" key="7">
    <source>
        <dbReference type="EMBL" id="KIY64728.1"/>
    </source>
</evidence>
<evidence type="ECO:0000256" key="2">
    <source>
        <dbReference type="ARBA" id="ARBA00022723"/>
    </source>
</evidence>
<evidence type="ECO:0000256" key="1">
    <source>
        <dbReference type="ARBA" id="ARBA00004123"/>
    </source>
</evidence>
<dbReference type="Proteomes" id="UP000054007">
    <property type="component" value="Unassembled WGS sequence"/>
</dbReference>
<dbReference type="OrthoDB" id="2309723at2759"/>
<reference evidence="7 8" key="1">
    <citation type="journal article" date="2015" name="Fungal Genet. Biol.">
        <title>Evolution of novel wood decay mechanisms in Agaricales revealed by the genome sequences of Fistulina hepatica and Cylindrobasidium torrendii.</title>
        <authorList>
            <person name="Floudas D."/>
            <person name="Held B.W."/>
            <person name="Riley R."/>
            <person name="Nagy L.G."/>
            <person name="Koehler G."/>
            <person name="Ransdell A.S."/>
            <person name="Younus H."/>
            <person name="Chow J."/>
            <person name="Chiniquy J."/>
            <person name="Lipzen A."/>
            <person name="Tritt A."/>
            <person name="Sun H."/>
            <person name="Haridas S."/>
            <person name="LaButti K."/>
            <person name="Ohm R.A."/>
            <person name="Kues U."/>
            <person name="Blanchette R.A."/>
            <person name="Grigoriev I.V."/>
            <person name="Minto R.E."/>
            <person name="Hibbett D.S."/>
        </authorList>
    </citation>
    <scope>NUCLEOTIDE SEQUENCE [LARGE SCALE GENOMIC DNA]</scope>
    <source>
        <strain evidence="7 8">FP15055 ss-10</strain>
    </source>
</reference>
<dbReference type="Pfam" id="PF00172">
    <property type="entry name" value="Zn_clus"/>
    <property type="match status" value="1"/>
</dbReference>
<dbReference type="InterPro" id="IPR001138">
    <property type="entry name" value="Zn2Cys6_DnaBD"/>
</dbReference>
<comment type="subcellular location">
    <subcellularLocation>
        <location evidence="1">Nucleus</location>
    </subcellularLocation>
</comment>
<dbReference type="GO" id="GO:0008270">
    <property type="term" value="F:zinc ion binding"/>
    <property type="evidence" value="ECO:0007669"/>
    <property type="project" value="InterPro"/>
</dbReference>
<keyword evidence="5" id="KW-0539">Nucleus</keyword>